<reference evidence="2 3" key="1">
    <citation type="submission" date="2014-02" db="EMBL/GenBank/DDBJ databases">
        <title>The small core and large imbalanced accessory genome model reveals a collaborative survival strategy of Sorangium cellulosum strains in nature.</title>
        <authorList>
            <person name="Han K."/>
            <person name="Peng R."/>
            <person name="Blom J."/>
            <person name="Li Y.-Z."/>
        </authorList>
    </citation>
    <scope>NUCLEOTIDE SEQUENCE [LARGE SCALE GENOMIC DNA]</scope>
    <source>
        <strain evidence="2 3">So0157-18</strain>
    </source>
</reference>
<evidence type="ECO:0000256" key="1">
    <source>
        <dbReference type="SAM" id="MobiDB-lite"/>
    </source>
</evidence>
<accession>A0A150PPH6</accession>
<proteinExistence type="predicted"/>
<feature type="region of interest" description="Disordered" evidence="1">
    <location>
        <begin position="434"/>
        <end position="453"/>
    </location>
</feature>
<name>A0A150PPH6_SORCE</name>
<dbReference type="AlphaFoldDB" id="A0A150PPH6"/>
<dbReference type="EMBL" id="JELX01001805">
    <property type="protein sequence ID" value="KYF57589.1"/>
    <property type="molecule type" value="Genomic_DNA"/>
</dbReference>
<organism evidence="2 3">
    <name type="scientific">Sorangium cellulosum</name>
    <name type="common">Polyangium cellulosum</name>
    <dbReference type="NCBI Taxonomy" id="56"/>
    <lineage>
        <taxon>Bacteria</taxon>
        <taxon>Pseudomonadati</taxon>
        <taxon>Myxococcota</taxon>
        <taxon>Polyangia</taxon>
        <taxon>Polyangiales</taxon>
        <taxon>Polyangiaceae</taxon>
        <taxon>Sorangium</taxon>
    </lineage>
</organism>
<dbReference type="PROSITE" id="PS51257">
    <property type="entry name" value="PROKAR_LIPOPROTEIN"/>
    <property type="match status" value="1"/>
</dbReference>
<evidence type="ECO:0000313" key="2">
    <source>
        <dbReference type="EMBL" id="KYF57589.1"/>
    </source>
</evidence>
<comment type="caution">
    <text evidence="2">The sequence shown here is derived from an EMBL/GenBank/DDBJ whole genome shotgun (WGS) entry which is preliminary data.</text>
</comment>
<gene>
    <name evidence="2" type="ORF">BE04_28265</name>
</gene>
<evidence type="ECO:0000313" key="3">
    <source>
        <dbReference type="Proteomes" id="UP000075604"/>
    </source>
</evidence>
<protein>
    <submittedName>
        <fullName evidence="2">Uncharacterized protein</fullName>
    </submittedName>
</protein>
<sequence>MADRPPSRAARAAALLWCSLVVGGTSLISGCLTRPIAEQEPRTTGTVVERLPQHVDKIDLLLTIDNSSSMKDKQEILALAVPDLVRRLVNPQCVDPLDPARSSPPKNGACDSGMEREFEPVLDIHIGIISTSLGDHGAAAMTRDGKSACDGPAVHFSTDDMGHLIARSDGDDAPPTYENKGFLAWDPEQRLNPAGESILDDGAGHGLVPTLTNMVRGVGDVGCGYESQLESWYRFLVDPAPHETLEVVDGKAIRTGLDKALLDQRKAFLRPDSLLAIIMLSDENDCSIREGGTDFWVARPSPFRMFQPRKECTEKGPDDPCCASCGVDAPRGCPVDETCSEGGKVKALDLEHDPPNLRCFNQKERFGIDLLYPIDRYTDALTKTRIEDHDGDLVDNPLFSDLDPTDELSTVRSPELVFFAGLVGVPWQDIARQNDAGQPDLKNGKDKDGNPVGGFKSAEELSTPNAGFQSTWDIILGDPKARRPPADPHMVESPSPRDGVNPITGTPIAGVSSPDDANVINGHEWEPKTTFGDLQFACVFPLRTPVMNGDCDKSTDKTDYNSPLCQDNPDGTDSNLQVKAKAYPGLRQLELIRSLGDQGIVGSVCPAELSEQAEAEGALDYGYRPAIGAIVDRLKTKLAGQCLPRALQPNDQGQVSCLVLEARTVADGQCSCDGLAARRKVPTEHRGAEQMVLDDPVATANGWNCVCEVEQLSDPAELKACQDTVPPAPVEVGGEKVHGWCYVDPRLGLGRDEVVAKCPSTERRQVRFTGDGGAQDGATQFVICSGDTAKQ</sequence>
<dbReference type="Proteomes" id="UP000075604">
    <property type="component" value="Unassembled WGS sequence"/>
</dbReference>